<feature type="signal peptide" evidence="3">
    <location>
        <begin position="1"/>
        <end position="17"/>
    </location>
</feature>
<evidence type="ECO:0000256" key="2">
    <source>
        <dbReference type="ARBA" id="ARBA00023008"/>
    </source>
</evidence>
<dbReference type="Gene3D" id="1.10.1280.10">
    <property type="entry name" value="Di-copper center containing domain from catechol oxidase"/>
    <property type="match status" value="1"/>
</dbReference>
<sequence length="392" mass="44153">MLKFALLIASSAAAYEAGHFGHHDHLAHGLVERQTDETVSARLMSEIQSNYTAATQKRVQELGGECTWEKMVVRREWSELSEDEKKAYLEALKCMQTLPSKTNATLAPGARNRVDDFAAAHVVNLQRVHFSPWLLPWHRRFTWEWERALKEECDWTGGQPYWDWSRTATKPLSDNPLFDGSSTSISGNGKVVETAEDGGQCSCITTGPLANWTVNLGPLYNGASCKDNPLPSGLGYNPRCLERDFDESYMENITYPHIVDFILNYQVDAPTSASNSFFTQLESWPNGIHPIPHTVIGGLQNDIPASPSDPFFFFHHAHIDRVWSLWQSRDEATRRNATARPEDYSGTRKYRGWALADTVGMESVISFTDVFENVTVGEVMDPSGGVFCYRYE</sequence>
<organism evidence="5 6">
    <name type="scientific">Lecanosticta acicola</name>
    <dbReference type="NCBI Taxonomy" id="111012"/>
    <lineage>
        <taxon>Eukaryota</taxon>
        <taxon>Fungi</taxon>
        <taxon>Dikarya</taxon>
        <taxon>Ascomycota</taxon>
        <taxon>Pezizomycotina</taxon>
        <taxon>Dothideomycetes</taxon>
        <taxon>Dothideomycetidae</taxon>
        <taxon>Mycosphaerellales</taxon>
        <taxon>Mycosphaerellaceae</taxon>
        <taxon>Lecanosticta</taxon>
    </lineage>
</organism>
<evidence type="ECO:0000256" key="1">
    <source>
        <dbReference type="ARBA" id="ARBA00022723"/>
    </source>
</evidence>
<feature type="chain" id="PRO_5042492165" evidence="3">
    <location>
        <begin position="18"/>
        <end position="392"/>
    </location>
</feature>
<dbReference type="PROSITE" id="PS00498">
    <property type="entry name" value="TYROSINASE_2"/>
    <property type="match status" value="1"/>
</dbReference>
<feature type="domain" description="Tyrosinase copper-binding" evidence="4">
    <location>
        <begin position="309"/>
        <end position="320"/>
    </location>
</feature>
<keyword evidence="3" id="KW-0732">Signal</keyword>
<gene>
    <name evidence="5" type="ORF">LECACI_7A000706</name>
</gene>
<accession>A0AAI8W1K5</accession>
<dbReference type="PRINTS" id="PR00092">
    <property type="entry name" value="TYROSINASE"/>
</dbReference>
<evidence type="ECO:0000259" key="4">
    <source>
        <dbReference type="PROSITE" id="PS00498"/>
    </source>
</evidence>
<evidence type="ECO:0000313" key="5">
    <source>
        <dbReference type="EMBL" id="CAK3791077.1"/>
    </source>
</evidence>
<dbReference type="Pfam" id="PF00264">
    <property type="entry name" value="Tyrosinase"/>
    <property type="match status" value="1"/>
</dbReference>
<proteinExistence type="predicted"/>
<protein>
    <submittedName>
        <fullName evidence="5">Di-copper centre-containing</fullName>
    </submittedName>
</protein>
<dbReference type="InterPro" id="IPR002227">
    <property type="entry name" value="Tyrosinase_Cu-bd"/>
</dbReference>
<dbReference type="InterPro" id="IPR008922">
    <property type="entry name" value="Di-copper_centre_dom_sf"/>
</dbReference>
<dbReference type="InterPro" id="IPR050316">
    <property type="entry name" value="Tyrosinase/Hemocyanin"/>
</dbReference>
<name>A0AAI8W1K5_9PEZI</name>
<dbReference type="EMBL" id="CAVMBE010000002">
    <property type="protein sequence ID" value="CAK3791077.1"/>
    <property type="molecule type" value="Genomic_DNA"/>
</dbReference>
<comment type="caution">
    <text evidence="5">The sequence shown here is derived from an EMBL/GenBank/DDBJ whole genome shotgun (WGS) entry which is preliminary data.</text>
</comment>
<dbReference type="AlphaFoldDB" id="A0AAI8W1K5"/>
<dbReference type="PANTHER" id="PTHR11474:SF126">
    <property type="entry name" value="TYROSINASE-LIKE PROTEIN TYR-1-RELATED"/>
    <property type="match status" value="1"/>
</dbReference>
<keyword evidence="2" id="KW-0186">Copper</keyword>
<dbReference type="GO" id="GO:0016491">
    <property type="term" value="F:oxidoreductase activity"/>
    <property type="evidence" value="ECO:0007669"/>
    <property type="project" value="InterPro"/>
</dbReference>
<evidence type="ECO:0000313" key="6">
    <source>
        <dbReference type="Proteomes" id="UP001296104"/>
    </source>
</evidence>
<evidence type="ECO:0000256" key="3">
    <source>
        <dbReference type="SAM" id="SignalP"/>
    </source>
</evidence>
<dbReference type="Proteomes" id="UP001296104">
    <property type="component" value="Unassembled WGS sequence"/>
</dbReference>
<keyword evidence="6" id="KW-1185">Reference proteome</keyword>
<dbReference type="GO" id="GO:0046872">
    <property type="term" value="F:metal ion binding"/>
    <property type="evidence" value="ECO:0007669"/>
    <property type="project" value="UniProtKB-KW"/>
</dbReference>
<dbReference type="PANTHER" id="PTHR11474">
    <property type="entry name" value="TYROSINASE FAMILY MEMBER"/>
    <property type="match status" value="1"/>
</dbReference>
<reference evidence="5" key="1">
    <citation type="submission" date="2023-11" db="EMBL/GenBank/DDBJ databases">
        <authorList>
            <person name="Alioto T."/>
            <person name="Alioto T."/>
            <person name="Gomez Garrido J."/>
        </authorList>
    </citation>
    <scope>NUCLEOTIDE SEQUENCE</scope>
</reference>
<keyword evidence="1" id="KW-0479">Metal-binding</keyword>
<dbReference type="SUPFAM" id="SSF48056">
    <property type="entry name" value="Di-copper centre-containing domain"/>
    <property type="match status" value="1"/>
</dbReference>